<feature type="transmembrane region" description="Helical" evidence="10">
    <location>
        <begin position="218"/>
        <end position="238"/>
    </location>
</feature>
<dbReference type="InterPro" id="IPR009056">
    <property type="entry name" value="Cyt_c-like_dom"/>
</dbReference>
<protein>
    <recommendedName>
        <fullName evidence="2">Cytochrome c1</fullName>
    </recommendedName>
</protein>
<dbReference type="GO" id="GO:0046872">
    <property type="term" value="F:metal ion binding"/>
    <property type="evidence" value="ECO:0007669"/>
    <property type="project" value="UniProtKB-KW"/>
</dbReference>
<accession>A5G2Q4</accession>
<evidence type="ECO:0000256" key="2">
    <source>
        <dbReference type="ARBA" id="ARBA00016165"/>
    </source>
</evidence>
<evidence type="ECO:0000256" key="11">
    <source>
        <dbReference type="SAM" id="SignalP"/>
    </source>
</evidence>
<comment type="subcellular location">
    <subcellularLocation>
        <location evidence="1">Membrane</location>
    </subcellularLocation>
</comment>
<keyword evidence="14" id="KW-1185">Reference proteome</keyword>
<feature type="domain" description="Cytochrome c" evidence="12">
    <location>
        <begin position="39"/>
        <end position="146"/>
    </location>
</feature>
<keyword evidence="6 10" id="KW-1133">Transmembrane helix</keyword>
<feature type="chain" id="PRO_5002683253" description="Cytochrome c1" evidence="11">
    <location>
        <begin position="23"/>
        <end position="243"/>
    </location>
</feature>
<gene>
    <name evidence="13" type="ordered locus">Acry_2946</name>
</gene>
<dbReference type="GO" id="GO:0020037">
    <property type="term" value="F:heme binding"/>
    <property type="evidence" value="ECO:0007669"/>
    <property type="project" value="InterPro"/>
</dbReference>
<feature type="binding site" description="covalent" evidence="9">
    <location>
        <position position="56"/>
    </location>
    <ligand>
        <name>heme c</name>
        <dbReference type="ChEBI" id="CHEBI:61717"/>
    </ligand>
</feature>
<feature type="binding site" description="covalent" evidence="9">
    <location>
        <position position="175"/>
    </location>
    <ligand>
        <name>heme c</name>
        <dbReference type="ChEBI" id="CHEBI:61717"/>
    </ligand>
</feature>
<evidence type="ECO:0000256" key="8">
    <source>
        <dbReference type="ARBA" id="ARBA00023136"/>
    </source>
</evidence>
<dbReference type="PANTHER" id="PTHR10266">
    <property type="entry name" value="CYTOCHROME C1"/>
    <property type="match status" value="1"/>
</dbReference>
<evidence type="ECO:0000256" key="6">
    <source>
        <dbReference type="ARBA" id="ARBA00022989"/>
    </source>
</evidence>
<keyword evidence="7 9" id="KW-0408">Iron</keyword>
<name>A5G2Q4_ACICJ</name>
<feature type="signal peptide" evidence="11">
    <location>
        <begin position="1"/>
        <end position="22"/>
    </location>
</feature>
<dbReference type="KEGG" id="acr:Acry_2946"/>
<dbReference type="eggNOG" id="COG2857">
    <property type="taxonomic scope" value="Bacteria"/>
</dbReference>
<keyword evidence="3 9" id="KW-0349">Heme</keyword>
<evidence type="ECO:0000256" key="4">
    <source>
        <dbReference type="ARBA" id="ARBA00022692"/>
    </source>
</evidence>
<keyword evidence="11" id="KW-0732">Signal</keyword>
<organism evidence="13 14">
    <name type="scientific">Acidiphilium cryptum (strain JF-5)</name>
    <dbReference type="NCBI Taxonomy" id="349163"/>
    <lineage>
        <taxon>Bacteria</taxon>
        <taxon>Pseudomonadati</taxon>
        <taxon>Pseudomonadota</taxon>
        <taxon>Alphaproteobacteria</taxon>
        <taxon>Acetobacterales</taxon>
        <taxon>Acidocellaceae</taxon>
        <taxon>Acidiphilium</taxon>
    </lineage>
</organism>
<dbReference type="Proteomes" id="UP000000245">
    <property type="component" value="Chromosome"/>
</dbReference>
<dbReference type="EMBL" id="CP000697">
    <property type="protein sequence ID" value="ABQ32136.1"/>
    <property type="molecule type" value="Genomic_DNA"/>
</dbReference>
<evidence type="ECO:0000313" key="13">
    <source>
        <dbReference type="EMBL" id="ABQ32136.1"/>
    </source>
</evidence>
<dbReference type="STRING" id="349163.Acry_2946"/>
<reference evidence="13 14" key="1">
    <citation type="submission" date="2007-05" db="EMBL/GenBank/DDBJ databases">
        <title>Complete sequence of chromosome of Acidiphilium cryptum JF-5.</title>
        <authorList>
            <consortium name="US DOE Joint Genome Institute"/>
            <person name="Copeland A."/>
            <person name="Lucas S."/>
            <person name="Lapidus A."/>
            <person name="Barry K."/>
            <person name="Detter J.C."/>
            <person name="Glavina del Rio T."/>
            <person name="Hammon N."/>
            <person name="Israni S."/>
            <person name="Dalin E."/>
            <person name="Tice H."/>
            <person name="Pitluck S."/>
            <person name="Sims D."/>
            <person name="Brettin T."/>
            <person name="Bruce D."/>
            <person name="Han C."/>
            <person name="Schmutz J."/>
            <person name="Larimer F."/>
            <person name="Land M."/>
            <person name="Hauser L."/>
            <person name="Kyrpides N."/>
            <person name="Kim E."/>
            <person name="Magnuson T."/>
            <person name="Richardson P."/>
        </authorList>
    </citation>
    <scope>NUCLEOTIDE SEQUENCE [LARGE SCALE GENOMIC DNA]</scope>
    <source>
        <strain evidence="13 14">JF-5</strain>
    </source>
</reference>
<dbReference type="Pfam" id="PF02167">
    <property type="entry name" value="Cytochrom_C1"/>
    <property type="match status" value="1"/>
</dbReference>
<dbReference type="PRINTS" id="PR00603">
    <property type="entry name" value="CYTOCHROMEC1"/>
</dbReference>
<dbReference type="GO" id="GO:0009055">
    <property type="term" value="F:electron transfer activity"/>
    <property type="evidence" value="ECO:0007669"/>
    <property type="project" value="InterPro"/>
</dbReference>
<dbReference type="PROSITE" id="PS51007">
    <property type="entry name" value="CYTC"/>
    <property type="match status" value="1"/>
</dbReference>
<keyword evidence="8 10" id="KW-0472">Membrane</keyword>
<sequence length="243" mass="25327">MRRLLATCLTAGALLAAGPALASGNGFGFDSLFGGYSQAALQTGFAVYRADCASCHGLSLVHYRDLGGIGLSEKDIAAITAQISQPDGTDAHGKPHMVKATPDDAITWSYPDAKAAIAANHGALPPDLSLFEAGHPRGAAYVQSLLLGYRKAPPNLTLLPNHYYNVAFPGGQIAMPPALKPGSVTLADGKQPDAAQMAHDVAEFLAWTADPKLEDRKVSGLGAILFLLVLGGLGAVVFRRRRA</sequence>
<keyword evidence="4 10" id="KW-0812">Transmembrane</keyword>
<dbReference type="PANTHER" id="PTHR10266:SF3">
    <property type="entry name" value="CYTOCHROME C1, HEME PROTEIN, MITOCHONDRIAL"/>
    <property type="match status" value="1"/>
</dbReference>
<evidence type="ECO:0000256" key="10">
    <source>
        <dbReference type="SAM" id="Phobius"/>
    </source>
</evidence>
<evidence type="ECO:0000256" key="3">
    <source>
        <dbReference type="ARBA" id="ARBA00022617"/>
    </source>
</evidence>
<dbReference type="SUPFAM" id="SSF46626">
    <property type="entry name" value="Cytochrome c"/>
    <property type="match status" value="1"/>
</dbReference>
<dbReference type="InterPro" id="IPR036909">
    <property type="entry name" value="Cyt_c-like_dom_sf"/>
</dbReference>
<dbReference type="Gene3D" id="1.10.760.10">
    <property type="entry name" value="Cytochrome c-like domain"/>
    <property type="match status" value="1"/>
</dbReference>
<evidence type="ECO:0000313" key="14">
    <source>
        <dbReference type="Proteomes" id="UP000000245"/>
    </source>
</evidence>
<dbReference type="RefSeq" id="WP_007424672.1">
    <property type="nucleotide sequence ID" value="NC_009484.1"/>
</dbReference>
<dbReference type="GO" id="GO:0016020">
    <property type="term" value="C:membrane"/>
    <property type="evidence" value="ECO:0007669"/>
    <property type="project" value="UniProtKB-SubCell"/>
</dbReference>
<dbReference type="InterPro" id="IPR002326">
    <property type="entry name" value="Cyt_c1"/>
</dbReference>
<evidence type="ECO:0000256" key="9">
    <source>
        <dbReference type="PIRSR" id="PIRSR602326-1"/>
    </source>
</evidence>
<proteinExistence type="predicted"/>
<evidence type="ECO:0000256" key="1">
    <source>
        <dbReference type="ARBA" id="ARBA00004370"/>
    </source>
</evidence>
<evidence type="ECO:0000256" key="5">
    <source>
        <dbReference type="ARBA" id="ARBA00022723"/>
    </source>
</evidence>
<keyword evidence="5 9" id="KW-0479">Metal-binding</keyword>
<dbReference type="HOGENOM" id="CLU_040334_1_2_5"/>
<feature type="binding site" description="covalent" evidence="9">
    <location>
        <position position="55"/>
    </location>
    <ligand>
        <name>heme c</name>
        <dbReference type="ChEBI" id="CHEBI:61717"/>
    </ligand>
</feature>
<feature type="binding site" description="covalent" evidence="9">
    <location>
        <position position="52"/>
    </location>
    <ligand>
        <name>heme c</name>
        <dbReference type="ChEBI" id="CHEBI:61717"/>
    </ligand>
</feature>
<comment type="cofactor">
    <cofactor evidence="9">
        <name>heme c</name>
        <dbReference type="ChEBI" id="CHEBI:61717"/>
    </cofactor>
    <text evidence="9">Binds 1 heme c group covalently per subunit.</text>
</comment>
<dbReference type="AlphaFoldDB" id="A5G2Q4"/>
<evidence type="ECO:0000259" key="12">
    <source>
        <dbReference type="PROSITE" id="PS51007"/>
    </source>
</evidence>
<evidence type="ECO:0000256" key="7">
    <source>
        <dbReference type="ARBA" id="ARBA00023004"/>
    </source>
</evidence>